<accession>A0A162A1J0</accession>
<feature type="signal peptide" evidence="1">
    <location>
        <begin position="1"/>
        <end position="21"/>
    </location>
</feature>
<proteinExistence type="predicted"/>
<evidence type="ECO:0000313" key="2">
    <source>
        <dbReference type="EMBL" id="KZN41459.1"/>
    </source>
</evidence>
<dbReference type="PROSITE" id="PS51257">
    <property type="entry name" value="PROKAR_LIPOPROTEIN"/>
    <property type="match status" value="1"/>
</dbReference>
<dbReference type="EMBL" id="AUXT01000216">
    <property type="protein sequence ID" value="KZN41459.1"/>
    <property type="molecule type" value="Genomic_DNA"/>
</dbReference>
<evidence type="ECO:0008006" key="4">
    <source>
        <dbReference type="Google" id="ProtNLM"/>
    </source>
</evidence>
<organism evidence="2 3">
    <name type="scientific">Pseudoalteromonas luteoviolacea NCIMB 1942</name>
    <dbReference type="NCBI Taxonomy" id="1365253"/>
    <lineage>
        <taxon>Bacteria</taxon>
        <taxon>Pseudomonadati</taxon>
        <taxon>Pseudomonadota</taxon>
        <taxon>Gammaproteobacteria</taxon>
        <taxon>Alteromonadales</taxon>
        <taxon>Pseudoalteromonadaceae</taxon>
        <taxon>Pseudoalteromonas</taxon>
    </lineage>
</organism>
<sequence>MRIISICSLLMLVGCTSTQLAQTFVEDNWRYATDPHGSQVILEEPLVQDNRVKIGFDRVPRVDKANNSWVELIYDIPAGNLSGVSSIELTYQSDRPLVIKLSQKDYGGEGDKSYAHYQVVLPIAVTQTSAHIDITSFTRPDWTPDWSLDKGVVKSSVSALYFAPNLTDKAGGKAHMSIYKLALH</sequence>
<gene>
    <name evidence="2" type="ORF">N482_03920</name>
</gene>
<reference evidence="2 3" key="1">
    <citation type="submission" date="2013-07" db="EMBL/GenBank/DDBJ databases">
        <title>Comparative Genomic and Metabolomic Analysis of Twelve Strains of Pseudoalteromonas luteoviolacea.</title>
        <authorList>
            <person name="Vynne N.G."/>
            <person name="Mansson M."/>
            <person name="Gram L."/>
        </authorList>
    </citation>
    <scope>NUCLEOTIDE SEQUENCE [LARGE SCALE GENOMIC DNA]</scope>
    <source>
        <strain evidence="2 3">NCIMB 1942</strain>
    </source>
</reference>
<dbReference type="PATRIC" id="fig|1365253.3.peg.4994"/>
<name>A0A162A1J0_9GAMM</name>
<evidence type="ECO:0000313" key="3">
    <source>
        <dbReference type="Proteomes" id="UP000076587"/>
    </source>
</evidence>
<dbReference type="AlphaFoldDB" id="A0A162A1J0"/>
<comment type="caution">
    <text evidence="2">The sequence shown here is derived from an EMBL/GenBank/DDBJ whole genome shotgun (WGS) entry which is preliminary data.</text>
</comment>
<dbReference type="Proteomes" id="UP000076587">
    <property type="component" value="Unassembled WGS sequence"/>
</dbReference>
<evidence type="ECO:0000256" key="1">
    <source>
        <dbReference type="SAM" id="SignalP"/>
    </source>
</evidence>
<dbReference type="RefSeq" id="WP_063379229.1">
    <property type="nucleotide sequence ID" value="NZ_AUXT01000216.1"/>
</dbReference>
<dbReference type="OrthoDB" id="6294568at2"/>
<feature type="chain" id="PRO_5007831804" description="CBM11 domain-containing protein" evidence="1">
    <location>
        <begin position="22"/>
        <end position="184"/>
    </location>
</feature>
<keyword evidence="1" id="KW-0732">Signal</keyword>
<protein>
    <recommendedName>
        <fullName evidence="4">CBM11 domain-containing protein</fullName>
    </recommendedName>
</protein>